<feature type="signal peptide" evidence="12">
    <location>
        <begin position="1"/>
        <end position="21"/>
    </location>
</feature>
<evidence type="ECO:0000259" key="13">
    <source>
        <dbReference type="Pfam" id="PF00593"/>
    </source>
</evidence>
<keyword evidence="2 10" id="KW-0813">Transport</keyword>
<evidence type="ECO:0000256" key="3">
    <source>
        <dbReference type="ARBA" id="ARBA00022452"/>
    </source>
</evidence>
<dbReference type="SUPFAM" id="SSF56935">
    <property type="entry name" value="Porins"/>
    <property type="match status" value="1"/>
</dbReference>
<dbReference type="PROSITE" id="PS52016">
    <property type="entry name" value="TONB_DEPENDENT_REC_3"/>
    <property type="match status" value="1"/>
</dbReference>
<comment type="subcellular location">
    <subcellularLocation>
        <location evidence="1 10">Cell outer membrane</location>
        <topology evidence="1 10">Multi-pass membrane protein</topology>
    </subcellularLocation>
</comment>
<evidence type="ECO:0000256" key="4">
    <source>
        <dbReference type="ARBA" id="ARBA00022692"/>
    </source>
</evidence>
<evidence type="ECO:0000256" key="8">
    <source>
        <dbReference type="ARBA" id="ARBA00023136"/>
    </source>
</evidence>
<evidence type="ECO:0000256" key="2">
    <source>
        <dbReference type="ARBA" id="ARBA00022448"/>
    </source>
</evidence>
<keyword evidence="9 10" id="KW-0998">Cell outer membrane</keyword>
<keyword evidence="15" id="KW-0675">Receptor</keyword>
<dbReference type="Gene3D" id="2.170.130.10">
    <property type="entry name" value="TonB-dependent receptor, plug domain"/>
    <property type="match status" value="1"/>
</dbReference>
<gene>
    <name evidence="15" type="ORF">ABUE30_13645</name>
</gene>
<evidence type="ECO:0000256" key="6">
    <source>
        <dbReference type="ARBA" id="ARBA00023065"/>
    </source>
</evidence>
<keyword evidence="8 10" id="KW-0472">Membrane</keyword>
<evidence type="ECO:0000259" key="14">
    <source>
        <dbReference type="Pfam" id="PF07715"/>
    </source>
</evidence>
<dbReference type="EMBL" id="JBEQCT010000007">
    <property type="protein sequence ID" value="MFM2486090.1"/>
    <property type="molecule type" value="Genomic_DNA"/>
</dbReference>
<dbReference type="InterPro" id="IPR012910">
    <property type="entry name" value="Plug_dom"/>
</dbReference>
<dbReference type="InterPro" id="IPR037066">
    <property type="entry name" value="Plug_dom_sf"/>
</dbReference>
<sequence length="600" mass="67232">MKLNWTVYLLLPLAASGQAARADSQQPNLIVTANRMPQSTSDILAPYTIISAKQIAQMQAKSITDVLAMQPGVDVRANGGIGQPSSISIRGGTSKQTLILIDGMRAMSASTGSGSLDFLPASMVERIEIIRGPRAAQYGADAMNGVVNIITKPSYAEQVNRLIVGVGQHDYWQSGWRFVHSLGEQTQFQANISAKGSTGYNFKPDSTPAHNYGYSNRQALFTLSHALNSSWSADGEAIINRGHSQYNGYGVAAEAQKTLIQQFYSGTLNYDIDHYSSHWNMNYNVDDSRSMSSSYSRYVTQRYAASWLNSWQLNERWQVDAGLDSRQVNLSKSSVDFNQTKRYNIGGYSSVGYRMGAYQLDASLRQDHNQRYGNNTNYSFAGGWQYLPRQQIKLSYATAFHAPSFNDLFSPLNFGYQGNPNLKPEKSKNIELGLKGTLGRVHYEWNIYRTQYRDLIEITPDFSTSDNISQARITGSEMIVKFALGPIHQQLSYTYMDSQNTRTHKVLTYRPWNNAKWLADWSLTPKLNVHTGIHWNGHRFASSTQRLPSYWTVDVAAGYQLTPSLKLAVSAANLLDRHYQTTYQYMASGLQADLTAQYDF</sequence>
<accession>A0ABW9G8R0</accession>
<feature type="chain" id="PRO_5046442252" evidence="12">
    <location>
        <begin position="22"/>
        <end position="600"/>
    </location>
</feature>
<dbReference type="InterPro" id="IPR039426">
    <property type="entry name" value="TonB-dep_rcpt-like"/>
</dbReference>
<keyword evidence="16" id="KW-1185">Reference proteome</keyword>
<dbReference type="InterPro" id="IPR000531">
    <property type="entry name" value="Beta-barrel_TonB"/>
</dbReference>
<evidence type="ECO:0000256" key="1">
    <source>
        <dbReference type="ARBA" id="ARBA00004571"/>
    </source>
</evidence>
<evidence type="ECO:0000256" key="5">
    <source>
        <dbReference type="ARBA" id="ARBA00022729"/>
    </source>
</evidence>
<evidence type="ECO:0000313" key="16">
    <source>
        <dbReference type="Proteomes" id="UP001629953"/>
    </source>
</evidence>
<name>A0ABW9G8R0_9GAMM</name>
<keyword evidence="3 10" id="KW-1134">Transmembrane beta strand</keyword>
<dbReference type="RefSeq" id="WP_408624371.1">
    <property type="nucleotide sequence ID" value="NZ_JBEQCT010000007.1"/>
</dbReference>
<dbReference type="Pfam" id="PF07715">
    <property type="entry name" value="Plug"/>
    <property type="match status" value="1"/>
</dbReference>
<dbReference type="Proteomes" id="UP001629953">
    <property type="component" value="Unassembled WGS sequence"/>
</dbReference>
<evidence type="ECO:0000256" key="7">
    <source>
        <dbReference type="ARBA" id="ARBA00023077"/>
    </source>
</evidence>
<dbReference type="InterPro" id="IPR036942">
    <property type="entry name" value="Beta-barrel_TonB_sf"/>
</dbReference>
<keyword evidence="5 12" id="KW-0732">Signal</keyword>
<dbReference type="Pfam" id="PF00593">
    <property type="entry name" value="TonB_dep_Rec_b-barrel"/>
    <property type="match status" value="1"/>
</dbReference>
<dbReference type="CDD" id="cd01347">
    <property type="entry name" value="ligand_gated_channel"/>
    <property type="match status" value="1"/>
</dbReference>
<protein>
    <submittedName>
        <fullName evidence="15">TonB-dependent receptor</fullName>
    </submittedName>
</protein>
<comment type="similarity">
    <text evidence="10 11">Belongs to the TonB-dependent receptor family.</text>
</comment>
<dbReference type="PANTHER" id="PTHR30069">
    <property type="entry name" value="TONB-DEPENDENT OUTER MEMBRANE RECEPTOR"/>
    <property type="match status" value="1"/>
</dbReference>
<proteinExistence type="inferred from homology"/>
<evidence type="ECO:0000256" key="12">
    <source>
        <dbReference type="SAM" id="SignalP"/>
    </source>
</evidence>
<evidence type="ECO:0000313" key="15">
    <source>
        <dbReference type="EMBL" id="MFM2486090.1"/>
    </source>
</evidence>
<keyword evidence="6" id="KW-0406">Ion transport</keyword>
<organism evidence="15 16">
    <name type="scientific">Celerinatantimonas yamalensis</name>
    <dbReference type="NCBI Taxonomy" id="559956"/>
    <lineage>
        <taxon>Bacteria</taxon>
        <taxon>Pseudomonadati</taxon>
        <taxon>Pseudomonadota</taxon>
        <taxon>Gammaproteobacteria</taxon>
        <taxon>Celerinatantimonadaceae</taxon>
        <taxon>Celerinatantimonas</taxon>
    </lineage>
</organism>
<evidence type="ECO:0000256" key="9">
    <source>
        <dbReference type="ARBA" id="ARBA00023237"/>
    </source>
</evidence>
<comment type="caution">
    <text evidence="15">The sequence shown here is derived from an EMBL/GenBank/DDBJ whole genome shotgun (WGS) entry which is preliminary data.</text>
</comment>
<keyword evidence="7 11" id="KW-0798">TonB box</keyword>
<dbReference type="PANTHER" id="PTHR30069:SF53">
    <property type="entry name" value="COLICIN I RECEPTOR-RELATED"/>
    <property type="match status" value="1"/>
</dbReference>
<evidence type="ECO:0000256" key="11">
    <source>
        <dbReference type="RuleBase" id="RU003357"/>
    </source>
</evidence>
<reference evidence="15 16" key="1">
    <citation type="journal article" date="2013" name="Int. J. Syst. Evol. Microbiol.">
        <title>Celerinatantimonas yamalensis sp. nov., a cold-adapted diazotrophic bacterium from a cold permafrost brine.</title>
        <authorList>
            <person name="Shcherbakova V."/>
            <person name="Chuvilskaya N."/>
            <person name="Rivkina E."/>
            <person name="Demidov N."/>
            <person name="Uchaeva V."/>
            <person name="Suetin S."/>
            <person name="Suzina N."/>
            <person name="Gilichinsky D."/>
        </authorList>
    </citation>
    <scope>NUCLEOTIDE SEQUENCE [LARGE SCALE GENOMIC DNA]</scope>
    <source>
        <strain evidence="15 16">C7</strain>
    </source>
</reference>
<keyword evidence="4 10" id="KW-0812">Transmembrane</keyword>
<feature type="domain" description="TonB-dependent receptor plug" evidence="14">
    <location>
        <begin position="41"/>
        <end position="146"/>
    </location>
</feature>
<dbReference type="Gene3D" id="2.40.170.20">
    <property type="entry name" value="TonB-dependent receptor, beta-barrel domain"/>
    <property type="match status" value="1"/>
</dbReference>
<feature type="domain" description="TonB-dependent receptor-like beta-barrel" evidence="13">
    <location>
        <begin position="202"/>
        <end position="574"/>
    </location>
</feature>
<evidence type="ECO:0000256" key="10">
    <source>
        <dbReference type="PROSITE-ProRule" id="PRU01360"/>
    </source>
</evidence>